<protein>
    <submittedName>
        <fullName evidence="4">Six-hairpin glycosidase-like protein</fullName>
    </submittedName>
</protein>
<reference evidence="4" key="1">
    <citation type="journal article" date="2023" name="Mol. Phylogenet. Evol.">
        <title>Genome-scale phylogeny and comparative genomics of the fungal order Sordariales.</title>
        <authorList>
            <person name="Hensen N."/>
            <person name="Bonometti L."/>
            <person name="Westerberg I."/>
            <person name="Brannstrom I.O."/>
            <person name="Guillou S."/>
            <person name="Cros-Aarteil S."/>
            <person name="Calhoun S."/>
            <person name="Haridas S."/>
            <person name="Kuo A."/>
            <person name="Mondo S."/>
            <person name="Pangilinan J."/>
            <person name="Riley R."/>
            <person name="LaButti K."/>
            <person name="Andreopoulos B."/>
            <person name="Lipzen A."/>
            <person name="Chen C."/>
            <person name="Yan M."/>
            <person name="Daum C."/>
            <person name="Ng V."/>
            <person name="Clum A."/>
            <person name="Steindorff A."/>
            <person name="Ohm R.A."/>
            <person name="Martin F."/>
            <person name="Silar P."/>
            <person name="Natvig D.O."/>
            <person name="Lalanne C."/>
            <person name="Gautier V."/>
            <person name="Ament-Velasquez S.L."/>
            <person name="Kruys A."/>
            <person name="Hutchinson M.I."/>
            <person name="Powell A.J."/>
            <person name="Barry K."/>
            <person name="Miller A.N."/>
            <person name="Grigoriev I.V."/>
            <person name="Debuchy R."/>
            <person name="Gladieux P."/>
            <person name="Hiltunen Thoren M."/>
            <person name="Johannesson H."/>
        </authorList>
    </citation>
    <scope>NUCLEOTIDE SEQUENCE</scope>
    <source>
        <strain evidence="4">SMH4131-1</strain>
    </source>
</reference>
<evidence type="ECO:0000313" key="4">
    <source>
        <dbReference type="EMBL" id="KAK3327999.1"/>
    </source>
</evidence>
<dbReference type="Proteomes" id="UP001286456">
    <property type="component" value="Unassembled WGS sequence"/>
</dbReference>
<keyword evidence="4" id="KW-0378">Hydrolase</keyword>
<name>A0AAE0IN16_9PEZI</name>
<dbReference type="SUPFAM" id="SSF48208">
    <property type="entry name" value="Six-hairpin glycosidases"/>
    <property type="match status" value="1"/>
</dbReference>
<dbReference type="GO" id="GO:0005975">
    <property type="term" value="P:carbohydrate metabolic process"/>
    <property type="evidence" value="ECO:0007669"/>
    <property type="project" value="InterPro"/>
</dbReference>
<dbReference type="Gene3D" id="2.60.420.10">
    <property type="entry name" value="Maltose phosphorylase, domain 3"/>
    <property type="match status" value="1"/>
</dbReference>
<dbReference type="EMBL" id="JAUEPO010000003">
    <property type="protein sequence ID" value="KAK3327999.1"/>
    <property type="molecule type" value="Genomic_DNA"/>
</dbReference>
<proteinExistence type="predicted"/>
<dbReference type="InterPro" id="IPR035396">
    <property type="entry name" value="Bac_rhamnosid6H"/>
</dbReference>
<dbReference type="PANTHER" id="PTHR34987">
    <property type="entry name" value="C, PUTATIVE (AFU_ORTHOLOGUE AFUA_3G02880)-RELATED"/>
    <property type="match status" value="1"/>
</dbReference>
<accession>A0AAE0IN16</accession>
<dbReference type="GO" id="GO:0016798">
    <property type="term" value="F:hydrolase activity, acting on glycosyl bonds"/>
    <property type="evidence" value="ECO:0007669"/>
    <property type="project" value="UniProtKB-KW"/>
</dbReference>
<dbReference type="InterPro" id="IPR012341">
    <property type="entry name" value="6hp_glycosidase-like_sf"/>
</dbReference>
<keyword evidence="5" id="KW-1185">Reference proteome</keyword>
<evidence type="ECO:0000259" key="3">
    <source>
        <dbReference type="Pfam" id="PF17389"/>
    </source>
</evidence>
<evidence type="ECO:0000313" key="5">
    <source>
        <dbReference type="Proteomes" id="UP001286456"/>
    </source>
</evidence>
<feature type="compositionally biased region" description="Polar residues" evidence="1">
    <location>
        <begin position="559"/>
        <end position="569"/>
    </location>
</feature>
<dbReference type="Pfam" id="PF17389">
    <property type="entry name" value="Bac_rhamnosid6H"/>
    <property type="match status" value="1"/>
</dbReference>
<feature type="region of interest" description="Disordered" evidence="1">
    <location>
        <begin position="551"/>
        <end position="577"/>
    </location>
</feature>
<organism evidence="4 5">
    <name type="scientific">Cercophora scortea</name>
    <dbReference type="NCBI Taxonomy" id="314031"/>
    <lineage>
        <taxon>Eukaryota</taxon>
        <taxon>Fungi</taxon>
        <taxon>Dikarya</taxon>
        <taxon>Ascomycota</taxon>
        <taxon>Pezizomycotina</taxon>
        <taxon>Sordariomycetes</taxon>
        <taxon>Sordariomycetidae</taxon>
        <taxon>Sordariales</taxon>
        <taxon>Lasiosphaeriaceae</taxon>
        <taxon>Cercophora</taxon>
    </lineage>
</organism>
<dbReference type="PANTHER" id="PTHR34987:SF6">
    <property type="entry name" value="ALPHA-L-RHAMNOSIDASE SIX-HAIRPIN GLYCOSIDASE DOMAIN-CONTAINING PROTEIN"/>
    <property type="match status" value="1"/>
</dbReference>
<dbReference type="InterPro" id="IPR008928">
    <property type="entry name" value="6-hairpin_glycosidase_sf"/>
</dbReference>
<comment type="caution">
    <text evidence="4">The sequence shown here is derived from an EMBL/GenBank/DDBJ whole genome shotgun (WGS) entry which is preliminary data.</text>
</comment>
<reference evidence="4" key="2">
    <citation type="submission" date="2023-06" db="EMBL/GenBank/DDBJ databases">
        <authorList>
            <consortium name="Lawrence Berkeley National Laboratory"/>
            <person name="Haridas S."/>
            <person name="Hensen N."/>
            <person name="Bonometti L."/>
            <person name="Westerberg I."/>
            <person name="Brannstrom I.O."/>
            <person name="Guillou S."/>
            <person name="Cros-Aarteil S."/>
            <person name="Calhoun S."/>
            <person name="Kuo A."/>
            <person name="Mondo S."/>
            <person name="Pangilinan J."/>
            <person name="Riley R."/>
            <person name="Labutti K."/>
            <person name="Andreopoulos B."/>
            <person name="Lipzen A."/>
            <person name="Chen C."/>
            <person name="Yanf M."/>
            <person name="Daum C."/>
            <person name="Ng V."/>
            <person name="Clum A."/>
            <person name="Steindorff A."/>
            <person name="Ohm R."/>
            <person name="Martin F."/>
            <person name="Silar P."/>
            <person name="Natvig D."/>
            <person name="Lalanne C."/>
            <person name="Gautier V."/>
            <person name="Ament-Velasquez S.L."/>
            <person name="Kruys A."/>
            <person name="Hutchinson M.I."/>
            <person name="Powell A.J."/>
            <person name="Barry K."/>
            <person name="Miller A.N."/>
            <person name="Grigoriev I.V."/>
            <person name="Debuchy R."/>
            <person name="Gladieux P."/>
            <person name="Thoren M.H."/>
            <person name="Johannesson H."/>
        </authorList>
    </citation>
    <scope>NUCLEOTIDE SEQUENCE</scope>
    <source>
        <strain evidence="4">SMH4131-1</strain>
    </source>
</reference>
<dbReference type="AlphaFoldDB" id="A0AAE0IN16"/>
<feature type="signal peptide" evidence="2">
    <location>
        <begin position="1"/>
        <end position="21"/>
    </location>
</feature>
<keyword evidence="4" id="KW-0326">Glycosidase</keyword>
<dbReference type="Gene3D" id="1.50.10.10">
    <property type="match status" value="1"/>
</dbReference>
<evidence type="ECO:0000256" key="1">
    <source>
        <dbReference type="SAM" id="MobiDB-lite"/>
    </source>
</evidence>
<evidence type="ECO:0000256" key="2">
    <source>
        <dbReference type="SAM" id="SignalP"/>
    </source>
</evidence>
<sequence length="866" mass="94839">MRHHCQPWWAAPLFAAVAVSASGNSLFDDPIAYEPLPNATLFPGPWDEYIKAPKNKSHILPARFWKVRGNVSTSTATTVTWGKNEDNNTGHVPGSGILIGPGGVLTVEFKENYGGRVCFDIESVGENPVIHLAYSESPLFAGPVPDATTDRQERDLPLPFELGDRTGIICVGSEFVRGAFKYLTVSLPYRSSDATGDSESADESKGASIFSWDTLDRIGQKILGHGKRPLSSYLSKSRRQFYSRAWVSIAKLWVNCTAFPSQTNGRAYSGYFYSSSSLLNRIWYAGAWTLQLSTLDPKEGSALIDYNRLVDHNNSPVGSWYSNFTISNGTAVTTDGAKRDRVVWPGDMFIAIPGIAVSTYDMVAVRNALDVLYDHQYADGSLPYAGPPMGWHGEFSDTYHLHTLLGTYAYVLYSGDLGWLRTRWPAYLAALKVSISKVDDLGLLHVSSVADWLRPGMTGHNLEASAMLHTVLRKSLILATWLAKTNTTAPDHQSWTTLQHTLENGLARLYCPSTGLFSDNVGERSCTGASHLDPQDGNSWALISRLDLTASGRPWTDPKSPTRTNTTLPSGPPTAHNISSNLRARWTRYGAPAVEFPNVISPFASGFELLAHCAADDVAAAVELVLLEWGHLLDGPGFTNSTLAEGFRVDGNVQYPAYWSAARNSHAHGWASGPTGVLTASVLGIELVSPGGEEWAVHPDLTRWLAWARGGFATARGRFEVKVWRVVEAAGVNGSSKGRKGVAMEIMTPKGTRGTVSFGGQVVREMDGGGVRRWVAWDGAEVGEDVVVEDLTGWSMRTPPRLDAQEKWYDTIIVSESGDTMLVFDHEFTPPVMEERPVGVVDWSEMEKHFKTPPPKGWRVESLRDL</sequence>
<gene>
    <name evidence="4" type="ORF">B0T19DRAFT_441929</name>
</gene>
<keyword evidence="2" id="KW-0732">Signal</keyword>
<feature type="domain" description="Alpha-L-rhamnosidase six-hairpin glycosidase" evidence="3">
    <location>
        <begin position="327"/>
        <end position="519"/>
    </location>
</feature>
<feature type="chain" id="PRO_5042285296" evidence="2">
    <location>
        <begin position="22"/>
        <end position="866"/>
    </location>
</feature>